<dbReference type="GO" id="GO:0055129">
    <property type="term" value="P:L-proline biosynthetic process"/>
    <property type="evidence" value="ECO:0007669"/>
    <property type="project" value="TreeGrafter"/>
</dbReference>
<evidence type="ECO:0000256" key="2">
    <source>
        <dbReference type="PIRSR" id="PIRSR000193-1"/>
    </source>
</evidence>
<dbReference type="GO" id="GO:0004735">
    <property type="term" value="F:pyrroline-5-carboxylate reductase activity"/>
    <property type="evidence" value="ECO:0007669"/>
    <property type="project" value="InterPro"/>
</dbReference>
<feature type="domain" description="Pyrroline-5-carboxylate reductase catalytic N-terminal" evidence="3">
    <location>
        <begin position="3"/>
        <end position="97"/>
    </location>
</feature>
<dbReference type="PROSITE" id="PS00521">
    <property type="entry name" value="P5CR"/>
    <property type="match status" value="1"/>
</dbReference>
<proteinExistence type="inferred from homology"/>
<reference evidence="5 6" key="1">
    <citation type="submission" date="2017-07" db="EMBL/GenBank/DDBJ databases">
        <title>Isolation and whole genome analysis of endospore-forming bacteria from heroin.</title>
        <authorList>
            <person name="Kalinowski J."/>
            <person name="Ahrens B."/>
            <person name="Al-Dilaimi A."/>
            <person name="Winkler A."/>
            <person name="Wibberg D."/>
            <person name="Schleenbecker U."/>
            <person name="Ruckert C."/>
            <person name="Wolfel R."/>
            <person name="Grass G."/>
        </authorList>
    </citation>
    <scope>NUCLEOTIDE SEQUENCE [LARGE SCALE GENOMIC DNA]</scope>
    <source>
        <strain evidence="5 6">7539</strain>
    </source>
</reference>
<dbReference type="NCBIfam" id="NF005814">
    <property type="entry name" value="PRK07680.1"/>
    <property type="match status" value="1"/>
</dbReference>
<dbReference type="Gene3D" id="3.40.50.720">
    <property type="entry name" value="NAD(P)-binding Rossmann-like Domain"/>
    <property type="match status" value="1"/>
</dbReference>
<dbReference type="EMBL" id="NPCC01000004">
    <property type="protein sequence ID" value="PAE90461.1"/>
    <property type="molecule type" value="Genomic_DNA"/>
</dbReference>
<keyword evidence="2" id="KW-0521">NADP</keyword>
<evidence type="ECO:0000313" key="6">
    <source>
        <dbReference type="Proteomes" id="UP000216207"/>
    </source>
</evidence>
<comment type="similarity">
    <text evidence="1">Belongs to the pyrroline-5-carboxylate reductase family.</text>
</comment>
<dbReference type="PANTHER" id="PTHR11645:SF51">
    <property type="entry name" value="COME OPERON PROTEIN 4"/>
    <property type="match status" value="1"/>
</dbReference>
<dbReference type="Gene3D" id="1.10.3730.10">
    <property type="entry name" value="ProC C-terminal domain-like"/>
    <property type="match status" value="1"/>
</dbReference>
<dbReference type="PIRSF" id="PIRSF000193">
    <property type="entry name" value="Pyrrol-5-carb_rd"/>
    <property type="match status" value="1"/>
</dbReference>
<dbReference type="AlphaFoldDB" id="A0A268P456"/>
<name>A0A268P456_SHOCL</name>
<comment type="caution">
    <text evidence="5">The sequence shown here is derived from an EMBL/GenBank/DDBJ whole genome shotgun (WGS) entry which is preliminary data.</text>
</comment>
<sequence length="276" mass="29542">MNVGFIGTGSMGSLLIESFIDAGALKQTNISIINRSPEKAAALKATYPGITVCASLEEIASTCEWLFLCVKPKEMPALFHALQPHVAADQIAISITSPISVESLDAALPCKTCRIIPSILNRALSGSTLVTFGNKCTQEDQANLLRFVSTISEPLQIEEAITRVASDIVSCGPAFFSFLAQRFIDGAVSETSISQEEATELTTSMIIGLGKLLESGHYTLPALQKRVCVPGGITGEGLAVLDDELGDGFGSLFKRTHEKYATEKEKLLAEVLYEPK</sequence>
<dbReference type="InterPro" id="IPR053790">
    <property type="entry name" value="P5CR-like_CS"/>
</dbReference>
<dbReference type="InterPro" id="IPR000304">
    <property type="entry name" value="Pyrroline-COOH_reductase"/>
</dbReference>
<dbReference type="InterPro" id="IPR028939">
    <property type="entry name" value="P5C_Rdtase_cat_N"/>
</dbReference>
<dbReference type="SUPFAM" id="SSF48179">
    <property type="entry name" value="6-phosphogluconate dehydrogenase C-terminal domain-like"/>
    <property type="match status" value="1"/>
</dbReference>
<dbReference type="SUPFAM" id="SSF51735">
    <property type="entry name" value="NAD(P)-binding Rossmann-fold domains"/>
    <property type="match status" value="1"/>
</dbReference>
<organism evidence="5 6">
    <name type="scientific">Shouchella clausii</name>
    <name type="common">Alkalihalobacillus clausii</name>
    <dbReference type="NCBI Taxonomy" id="79880"/>
    <lineage>
        <taxon>Bacteria</taxon>
        <taxon>Bacillati</taxon>
        <taxon>Bacillota</taxon>
        <taxon>Bacilli</taxon>
        <taxon>Bacillales</taxon>
        <taxon>Bacillaceae</taxon>
        <taxon>Shouchella</taxon>
    </lineage>
</organism>
<dbReference type="Proteomes" id="UP000216207">
    <property type="component" value="Unassembled WGS sequence"/>
</dbReference>
<feature type="binding site" evidence="2">
    <location>
        <begin position="6"/>
        <end position="11"/>
    </location>
    <ligand>
        <name>NADP(+)</name>
        <dbReference type="ChEBI" id="CHEBI:58349"/>
    </ligand>
</feature>
<dbReference type="Pfam" id="PF14748">
    <property type="entry name" value="P5CR_dimer"/>
    <property type="match status" value="1"/>
</dbReference>
<dbReference type="InterPro" id="IPR036291">
    <property type="entry name" value="NAD(P)-bd_dom_sf"/>
</dbReference>
<dbReference type="InterPro" id="IPR029036">
    <property type="entry name" value="P5CR_dimer"/>
</dbReference>
<dbReference type="Pfam" id="PF03807">
    <property type="entry name" value="F420_oxidored"/>
    <property type="match status" value="1"/>
</dbReference>
<protein>
    <submittedName>
        <fullName evidence="5">Late competence protein ComER</fullName>
    </submittedName>
</protein>
<gene>
    <name evidence="5" type="ORF">CHH72_00805</name>
</gene>
<evidence type="ECO:0000259" key="3">
    <source>
        <dbReference type="Pfam" id="PF03807"/>
    </source>
</evidence>
<evidence type="ECO:0000313" key="5">
    <source>
        <dbReference type="EMBL" id="PAE90461.1"/>
    </source>
</evidence>
<dbReference type="PANTHER" id="PTHR11645">
    <property type="entry name" value="PYRROLINE-5-CARBOXYLATE REDUCTASE"/>
    <property type="match status" value="1"/>
</dbReference>
<evidence type="ECO:0000256" key="1">
    <source>
        <dbReference type="ARBA" id="ARBA00005525"/>
    </source>
</evidence>
<feature type="domain" description="Pyrroline-5-carboxylate reductase dimerisation" evidence="4">
    <location>
        <begin position="161"/>
        <end position="259"/>
    </location>
</feature>
<accession>A0A268P456</accession>
<dbReference type="InterPro" id="IPR008927">
    <property type="entry name" value="6-PGluconate_DH-like_C_sf"/>
</dbReference>
<evidence type="ECO:0000259" key="4">
    <source>
        <dbReference type="Pfam" id="PF14748"/>
    </source>
</evidence>